<feature type="chain" id="PRO_5043576324" description="Secreted protein" evidence="2">
    <location>
        <begin position="23"/>
        <end position="85"/>
    </location>
</feature>
<comment type="caution">
    <text evidence="3">The sequence shown here is derived from an EMBL/GenBank/DDBJ whole genome shotgun (WGS) entry which is preliminary data.</text>
</comment>
<proteinExistence type="predicted"/>
<evidence type="ECO:0000256" key="2">
    <source>
        <dbReference type="SAM" id="SignalP"/>
    </source>
</evidence>
<accession>A0AAW2IGB0</accession>
<evidence type="ECO:0000313" key="3">
    <source>
        <dbReference type="EMBL" id="KAL0281101.1"/>
    </source>
</evidence>
<evidence type="ECO:0000256" key="1">
    <source>
        <dbReference type="SAM" id="MobiDB-lite"/>
    </source>
</evidence>
<name>A0AAW2IGB0_9NEOP</name>
<dbReference type="AlphaFoldDB" id="A0AAW2IGB0"/>
<sequence length="85" mass="8866">MKYFTTLLGFCLLAILVDFSSGCGSRPSDSDTPTITVDTEFSSIVADGSDGGDTDDSGGDVAGSDLRYYTVMPPESGKPTTEGLR</sequence>
<evidence type="ECO:0008006" key="4">
    <source>
        <dbReference type="Google" id="ProtNLM"/>
    </source>
</evidence>
<organism evidence="3">
    <name type="scientific">Menopon gallinae</name>
    <name type="common">poultry shaft louse</name>
    <dbReference type="NCBI Taxonomy" id="328185"/>
    <lineage>
        <taxon>Eukaryota</taxon>
        <taxon>Metazoa</taxon>
        <taxon>Ecdysozoa</taxon>
        <taxon>Arthropoda</taxon>
        <taxon>Hexapoda</taxon>
        <taxon>Insecta</taxon>
        <taxon>Pterygota</taxon>
        <taxon>Neoptera</taxon>
        <taxon>Paraneoptera</taxon>
        <taxon>Psocodea</taxon>
        <taxon>Troctomorpha</taxon>
        <taxon>Phthiraptera</taxon>
        <taxon>Amblycera</taxon>
        <taxon>Menoponidae</taxon>
        <taxon>Menopon</taxon>
    </lineage>
</organism>
<feature type="region of interest" description="Disordered" evidence="1">
    <location>
        <begin position="44"/>
        <end position="85"/>
    </location>
</feature>
<feature type="signal peptide" evidence="2">
    <location>
        <begin position="1"/>
        <end position="22"/>
    </location>
</feature>
<protein>
    <recommendedName>
        <fullName evidence="4">Secreted protein</fullName>
    </recommendedName>
</protein>
<reference evidence="3" key="1">
    <citation type="journal article" date="2024" name="Gigascience">
        <title>Chromosome-level genome of the poultry shaft louse Menopon gallinae provides insight into the host-switching and adaptive evolution of parasitic lice.</title>
        <authorList>
            <person name="Xu Y."/>
            <person name="Ma L."/>
            <person name="Liu S."/>
            <person name="Liang Y."/>
            <person name="Liu Q."/>
            <person name="He Z."/>
            <person name="Tian L."/>
            <person name="Duan Y."/>
            <person name="Cai W."/>
            <person name="Li H."/>
            <person name="Song F."/>
        </authorList>
    </citation>
    <scope>NUCLEOTIDE SEQUENCE</scope>
    <source>
        <strain evidence="3">Cailab_2023a</strain>
    </source>
</reference>
<dbReference type="EMBL" id="JARGDH010000001">
    <property type="protein sequence ID" value="KAL0281101.1"/>
    <property type="molecule type" value="Genomic_DNA"/>
</dbReference>
<keyword evidence="2" id="KW-0732">Signal</keyword>
<gene>
    <name evidence="3" type="ORF">PYX00_002197</name>
</gene>